<accession>A0A0G4H1F7</accession>
<dbReference type="AlphaFoldDB" id="A0A0G4H1F7"/>
<feature type="compositionally biased region" description="Low complexity" evidence="1">
    <location>
        <begin position="8"/>
        <end position="32"/>
    </location>
</feature>
<proteinExistence type="predicted"/>
<dbReference type="VEuPathDB" id="CryptoDB:Vbra_19263"/>
<protein>
    <submittedName>
        <fullName evidence="2">Uncharacterized protein</fullName>
    </submittedName>
</protein>
<evidence type="ECO:0000313" key="2">
    <source>
        <dbReference type="EMBL" id="CEM37430.1"/>
    </source>
</evidence>
<name>A0A0G4H1F7_VITBC</name>
<sequence length="98" mass="9976">MDNEIDEPAASAAHAAAAASAPPAAEPAAAAPIPNGVSFEEYMPRSAEEQKALFMAMILESLPPPPPPAQPQLQPPIEHDQGVDGMDAEPASGLAAIL</sequence>
<keyword evidence="3" id="KW-1185">Reference proteome</keyword>
<dbReference type="InParanoid" id="A0A0G4H1F7"/>
<dbReference type="EMBL" id="CDMY01000938">
    <property type="protein sequence ID" value="CEM37430.1"/>
    <property type="molecule type" value="Genomic_DNA"/>
</dbReference>
<reference evidence="2 3" key="1">
    <citation type="submission" date="2014-11" db="EMBL/GenBank/DDBJ databases">
        <authorList>
            <person name="Zhu J."/>
            <person name="Qi W."/>
            <person name="Song R."/>
        </authorList>
    </citation>
    <scope>NUCLEOTIDE SEQUENCE [LARGE SCALE GENOMIC DNA]</scope>
</reference>
<feature type="compositionally biased region" description="Pro residues" evidence="1">
    <location>
        <begin position="62"/>
        <end position="74"/>
    </location>
</feature>
<feature type="region of interest" description="Disordered" evidence="1">
    <location>
        <begin position="1"/>
        <end position="32"/>
    </location>
</feature>
<organism evidence="2 3">
    <name type="scientific">Vitrella brassicaformis (strain CCMP3155)</name>
    <dbReference type="NCBI Taxonomy" id="1169540"/>
    <lineage>
        <taxon>Eukaryota</taxon>
        <taxon>Sar</taxon>
        <taxon>Alveolata</taxon>
        <taxon>Colpodellida</taxon>
        <taxon>Vitrellaceae</taxon>
        <taxon>Vitrella</taxon>
    </lineage>
</organism>
<evidence type="ECO:0000313" key="3">
    <source>
        <dbReference type="Proteomes" id="UP000041254"/>
    </source>
</evidence>
<gene>
    <name evidence="2" type="ORF">Vbra_19263</name>
</gene>
<dbReference type="Proteomes" id="UP000041254">
    <property type="component" value="Unassembled WGS sequence"/>
</dbReference>
<feature type="region of interest" description="Disordered" evidence="1">
    <location>
        <begin position="60"/>
        <end position="98"/>
    </location>
</feature>
<evidence type="ECO:0000256" key="1">
    <source>
        <dbReference type="SAM" id="MobiDB-lite"/>
    </source>
</evidence>